<dbReference type="EMBL" id="JAGMWN010000003">
    <property type="protein sequence ID" value="MBP5856722.1"/>
    <property type="molecule type" value="Genomic_DNA"/>
</dbReference>
<evidence type="ECO:0000259" key="9">
    <source>
        <dbReference type="PROSITE" id="PS50823"/>
    </source>
</evidence>
<keyword evidence="5 6" id="KW-0342">GTP-binding</keyword>
<comment type="similarity">
    <text evidence="1 6 7 8">Belongs to the TRAFAC class TrmE-Era-EngA-EngB-Septin-like GTPase superfamily. Era GTPase family.</text>
</comment>
<dbReference type="NCBIfam" id="NF000908">
    <property type="entry name" value="PRK00089.1"/>
    <property type="match status" value="1"/>
</dbReference>
<evidence type="ECO:0000256" key="8">
    <source>
        <dbReference type="RuleBase" id="RU003761"/>
    </source>
</evidence>
<dbReference type="GO" id="GO:0005829">
    <property type="term" value="C:cytosol"/>
    <property type="evidence" value="ECO:0007669"/>
    <property type="project" value="TreeGrafter"/>
</dbReference>
<keyword evidence="6" id="KW-0472">Membrane</keyword>
<dbReference type="InterPro" id="IPR009019">
    <property type="entry name" value="KH_sf_prok-type"/>
</dbReference>
<dbReference type="HAMAP" id="MF_00367">
    <property type="entry name" value="GTPase_Era"/>
    <property type="match status" value="1"/>
</dbReference>
<feature type="binding site" evidence="6">
    <location>
        <begin position="69"/>
        <end position="73"/>
    </location>
    <ligand>
        <name>GTP</name>
        <dbReference type="ChEBI" id="CHEBI:37565"/>
    </ligand>
</feature>
<dbReference type="PANTHER" id="PTHR42698:SF1">
    <property type="entry name" value="GTPASE ERA, MITOCHONDRIAL"/>
    <property type="match status" value="1"/>
</dbReference>
<sequence length="320" mass="35119">MDKNLEDTQDSRTRAGFVAVIGAPNAGKSTLVNQLVGAKVSIVTHKVQTTRARVLGIALRGESQIALIDTPGIFTPKRRLDRAMVSAAWDGAGDADAVLLVVDATTGFEGEVETILNGLRKAGYGPRDPDDEGTGGRRALLALNKVDAVKRPALLALADRAQRTGMFSDIFMISALTGDGVGDLADHLAGLMPLGPWLYPEDQLSDMPQRLLAAEVVREKLYLNVHQEVPYALTVETESWEPRKDGSAKVEAVIYVERESQRSIILGKGGQRIKRIGQAAREELAEMLEHPVHLFLFVKVRDGWQDDPERYRTWNLDFNV</sequence>
<dbReference type="InterPro" id="IPR004044">
    <property type="entry name" value="KH_dom_type_2"/>
</dbReference>
<dbReference type="Gene3D" id="3.40.50.300">
    <property type="entry name" value="P-loop containing nucleotide triphosphate hydrolases"/>
    <property type="match status" value="1"/>
</dbReference>
<feature type="region of interest" description="G1" evidence="7">
    <location>
        <begin position="22"/>
        <end position="29"/>
    </location>
</feature>
<comment type="caution">
    <text evidence="11">The sequence shown here is derived from an EMBL/GenBank/DDBJ whole genome shotgun (WGS) entry which is preliminary data.</text>
</comment>
<evidence type="ECO:0000256" key="7">
    <source>
        <dbReference type="PROSITE-ProRule" id="PRU01050"/>
    </source>
</evidence>
<evidence type="ECO:0000256" key="5">
    <source>
        <dbReference type="ARBA" id="ARBA00023134"/>
    </source>
</evidence>
<feature type="region of interest" description="G5" evidence="7">
    <location>
        <begin position="173"/>
        <end position="175"/>
    </location>
</feature>
<feature type="region of interest" description="G2" evidence="7">
    <location>
        <begin position="48"/>
        <end position="52"/>
    </location>
</feature>
<keyword evidence="6" id="KW-1003">Cell membrane</keyword>
<protein>
    <recommendedName>
        <fullName evidence="2 6">GTPase Era</fullName>
    </recommendedName>
</protein>
<dbReference type="Gene3D" id="3.30.300.20">
    <property type="match status" value="1"/>
</dbReference>
<accession>A0A8J7V2C1</accession>
<dbReference type="NCBIfam" id="TIGR00436">
    <property type="entry name" value="era"/>
    <property type="match status" value="1"/>
</dbReference>
<dbReference type="GO" id="GO:0000028">
    <property type="term" value="P:ribosomal small subunit assembly"/>
    <property type="evidence" value="ECO:0007669"/>
    <property type="project" value="TreeGrafter"/>
</dbReference>
<dbReference type="InterPro" id="IPR005225">
    <property type="entry name" value="Small_GTP-bd"/>
</dbReference>
<dbReference type="Pfam" id="PF01926">
    <property type="entry name" value="MMR_HSR1"/>
    <property type="match status" value="1"/>
</dbReference>
<feature type="region of interest" description="G4" evidence="7">
    <location>
        <begin position="144"/>
        <end position="147"/>
    </location>
</feature>
<feature type="binding site" evidence="6">
    <location>
        <begin position="144"/>
        <end position="147"/>
    </location>
    <ligand>
        <name>GTP</name>
        <dbReference type="ChEBI" id="CHEBI:37565"/>
    </ligand>
</feature>
<keyword evidence="6" id="KW-0963">Cytoplasm</keyword>
<dbReference type="CDD" id="cd22534">
    <property type="entry name" value="KH-II_Era"/>
    <property type="match status" value="1"/>
</dbReference>
<evidence type="ECO:0000256" key="6">
    <source>
        <dbReference type="HAMAP-Rule" id="MF_00367"/>
    </source>
</evidence>
<comment type="subcellular location">
    <subcellularLocation>
        <location evidence="6">Cytoplasm</location>
    </subcellularLocation>
    <subcellularLocation>
        <location evidence="6">Cell membrane</location>
        <topology evidence="6">Peripheral membrane protein</topology>
    </subcellularLocation>
</comment>
<evidence type="ECO:0000313" key="12">
    <source>
        <dbReference type="Proteomes" id="UP000672602"/>
    </source>
</evidence>
<evidence type="ECO:0000256" key="3">
    <source>
        <dbReference type="ARBA" id="ARBA00022741"/>
    </source>
</evidence>
<evidence type="ECO:0000256" key="2">
    <source>
        <dbReference type="ARBA" id="ARBA00020484"/>
    </source>
</evidence>
<evidence type="ECO:0000313" key="11">
    <source>
        <dbReference type="EMBL" id="MBP5856722.1"/>
    </source>
</evidence>
<keyword evidence="12" id="KW-1185">Reference proteome</keyword>
<feature type="domain" description="KH type-2" evidence="9">
    <location>
        <begin position="225"/>
        <end position="302"/>
    </location>
</feature>
<dbReference type="Proteomes" id="UP000672602">
    <property type="component" value="Unassembled WGS sequence"/>
</dbReference>
<dbReference type="SUPFAM" id="SSF52540">
    <property type="entry name" value="P-loop containing nucleoside triphosphate hydrolases"/>
    <property type="match status" value="1"/>
</dbReference>
<dbReference type="PROSITE" id="PS51713">
    <property type="entry name" value="G_ERA"/>
    <property type="match status" value="1"/>
</dbReference>
<proteinExistence type="inferred from homology"/>
<evidence type="ECO:0000256" key="4">
    <source>
        <dbReference type="ARBA" id="ARBA00022884"/>
    </source>
</evidence>
<dbReference type="AlphaFoldDB" id="A0A8J7V2C1"/>
<dbReference type="InterPro" id="IPR006073">
    <property type="entry name" value="GTP-bd"/>
</dbReference>
<dbReference type="GO" id="GO:0003924">
    <property type="term" value="F:GTPase activity"/>
    <property type="evidence" value="ECO:0007669"/>
    <property type="project" value="UniProtKB-UniRule"/>
</dbReference>
<dbReference type="GO" id="GO:0070181">
    <property type="term" value="F:small ribosomal subunit rRNA binding"/>
    <property type="evidence" value="ECO:0007669"/>
    <property type="project" value="UniProtKB-UniRule"/>
</dbReference>
<keyword evidence="6" id="KW-0690">Ribosome biogenesis</keyword>
<dbReference type="InterPro" id="IPR027417">
    <property type="entry name" value="P-loop_NTPase"/>
</dbReference>
<keyword evidence="6" id="KW-0699">rRNA-binding</keyword>
<dbReference type="PROSITE" id="PS50823">
    <property type="entry name" value="KH_TYPE_2"/>
    <property type="match status" value="1"/>
</dbReference>
<keyword evidence="3 6" id="KW-0547">Nucleotide-binding</keyword>
<gene>
    <name evidence="6 11" type="primary">era</name>
    <name evidence="11" type="ORF">KAJ83_06860</name>
</gene>
<dbReference type="Pfam" id="PF07650">
    <property type="entry name" value="KH_2"/>
    <property type="match status" value="1"/>
</dbReference>
<dbReference type="GO" id="GO:0005886">
    <property type="term" value="C:plasma membrane"/>
    <property type="evidence" value="ECO:0007669"/>
    <property type="project" value="UniProtKB-SubCell"/>
</dbReference>
<feature type="domain" description="Era-type G" evidence="10">
    <location>
        <begin position="14"/>
        <end position="194"/>
    </location>
</feature>
<feature type="binding site" evidence="6">
    <location>
        <begin position="22"/>
        <end position="29"/>
    </location>
    <ligand>
        <name>GTP</name>
        <dbReference type="ChEBI" id="CHEBI:37565"/>
    </ligand>
</feature>
<dbReference type="GO" id="GO:0005525">
    <property type="term" value="F:GTP binding"/>
    <property type="evidence" value="ECO:0007669"/>
    <property type="project" value="UniProtKB-UniRule"/>
</dbReference>
<comment type="function">
    <text evidence="6">An essential GTPase that binds both GDP and GTP, with rapid nucleotide exchange. Plays a role in 16S rRNA processing and 30S ribosomal subunit biogenesis and possibly also in cell cycle regulation and energy metabolism.</text>
</comment>
<dbReference type="GO" id="GO:0043024">
    <property type="term" value="F:ribosomal small subunit binding"/>
    <property type="evidence" value="ECO:0007669"/>
    <property type="project" value="TreeGrafter"/>
</dbReference>
<evidence type="ECO:0000256" key="1">
    <source>
        <dbReference type="ARBA" id="ARBA00007921"/>
    </source>
</evidence>
<dbReference type="InterPro" id="IPR030388">
    <property type="entry name" value="G_ERA_dom"/>
</dbReference>
<evidence type="ECO:0000259" key="10">
    <source>
        <dbReference type="PROSITE" id="PS51713"/>
    </source>
</evidence>
<dbReference type="CDD" id="cd04163">
    <property type="entry name" value="Era"/>
    <property type="match status" value="1"/>
</dbReference>
<dbReference type="RefSeq" id="WP_210681738.1">
    <property type="nucleotide sequence ID" value="NZ_JAGMWN010000003.1"/>
</dbReference>
<dbReference type="InterPro" id="IPR015946">
    <property type="entry name" value="KH_dom-like_a/b"/>
</dbReference>
<comment type="subunit">
    <text evidence="6">Monomer.</text>
</comment>
<dbReference type="NCBIfam" id="TIGR00231">
    <property type="entry name" value="small_GTP"/>
    <property type="match status" value="1"/>
</dbReference>
<name>A0A8J7V2C1_9PROT</name>
<dbReference type="PANTHER" id="PTHR42698">
    <property type="entry name" value="GTPASE ERA"/>
    <property type="match status" value="1"/>
</dbReference>
<organism evidence="11 12">
    <name type="scientific">Marivibrio halodurans</name>
    <dbReference type="NCBI Taxonomy" id="2039722"/>
    <lineage>
        <taxon>Bacteria</taxon>
        <taxon>Pseudomonadati</taxon>
        <taxon>Pseudomonadota</taxon>
        <taxon>Alphaproteobacteria</taxon>
        <taxon>Rhodospirillales</taxon>
        <taxon>Rhodospirillaceae</taxon>
        <taxon>Marivibrio</taxon>
    </lineage>
</organism>
<reference evidence="11" key="1">
    <citation type="submission" date="2021-04" db="EMBL/GenBank/DDBJ databases">
        <authorList>
            <person name="Zhang D.-C."/>
        </authorList>
    </citation>
    <scope>NUCLEOTIDE SEQUENCE</scope>
    <source>
        <strain evidence="11">CGMCC 1.15697</strain>
    </source>
</reference>
<dbReference type="InterPro" id="IPR005662">
    <property type="entry name" value="GTPase_Era-like"/>
</dbReference>
<dbReference type="SUPFAM" id="SSF54814">
    <property type="entry name" value="Prokaryotic type KH domain (KH-domain type II)"/>
    <property type="match status" value="1"/>
</dbReference>
<keyword evidence="4 6" id="KW-0694">RNA-binding</keyword>
<feature type="region of interest" description="G3" evidence="7">
    <location>
        <begin position="69"/>
        <end position="72"/>
    </location>
</feature>